<evidence type="ECO:0000256" key="4">
    <source>
        <dbReference type="ARBA" id="ARBA00022759"/>
    </source>
</evidence>
<evidence type="ECO:0000313" key="8">
    <source>
        <dbReference type="EMBL" id="SUJ19245.1"/>
    </source>
</evidence>
<proteinExistence type="inferred from homology"/>
<dbReference type="Proteomes" id="UP000254893">
    <property type="component" value="Unassembled WGS sequence"/>
</dbReference>
<comment type="similarity">
    <text evidence="1">Belongs to the HicA mRNA interferase family.</text>
</comment>
<gene>
    <name evidence="8" type="ORF">NCTC11388_02859</name>
</gene>
<protein>
    <submittedName>
        <fullName evidence="8">YcfA-like protein</fullName>
    </submittedName>
</protein>
<dbReference type="GO" id="GO:0003729">
    <property type="term" value="F:mRNA binding"/>
    <property type="evidence" value="ECO:0007669"/>
    <property type="project" value="InterPro"/>
</dbReference>
<dbReference type="RefSeq" id="WP_115170600.1">
    <property type="nucleotide sequence ID" value="NZ_UGYW01000002.1"/>
</dbReference>
<dbReference type="Gene3D" id="3.30.920.30">
    <property type="entry name" value="Hypothetical protein"/>
    <property type="match status" value="1"/>
</dbReference>
<evidence type="ECO:0000256" key="3">
    <source>
        <dbReference type="ARBA" id="ARBA00022722"/>
    </source>
</evidence>
<keyword evidence="7" id="KW-0346">Stress response</keyword>
<dbReference type="InterPro" id="IPR038570">
    <property type="entry name" value="HicA_sf"/>
</dbReference>
<reference evidence="8 9" key="1">
    <citation type="submission" date="2018-06" db="EMBL/GenBank/DDBJ databases">
        <authorList>
            <consortium name="Pathogen Informatics"/>
            <person name="Doyle S."/>
        </authorList>
    </citation>
    <scope>NUCLEOTIDE SEQUENCE [LARGE SCALE GENOMIC DNA]</scope>
    <source>
        <strain evidence="8 9">NCTC11388</strain>
    </source>
</reference>
<sequence>MAPLKLYTEVFHHFSSPNNFFPSSVSSATGCAFSRSNGSPGNAYPRGWNLIRISGSHYIYEKDGRTYPIPYHGSKEIGEGLRKKIMKDLGLK</sequence>
<name>A0A380CGV3_SPHSI</name>
<evidence type="ECO:0000256" key="2">
    <source>
        <dbReference type="ARBA" id="ARBA00022649"/>
    </source>
</evidence>
<keyword evidence="4" id="KW-0255">Endonuclease</keyword>
<keyword evidence="3" id="KW-0540">Nuclease</keyword>
<keyword evidence="6" id="KW-0694">RNA-binding</keyword>
<dbReference type="GO" id="GO:0016787">
    <property type="term" value="F:hydrolase activity"/>
    <property type="evidence" value="ECO:0007669"/>
    <property type="project" value="UniProtKB-KW"/>
</dbReference>
<keyword evidence="2" id="KW-1277">Toxin-antitoxin system</keyword>
<accession>A0A380CGV3</accession>
<evidence type="ECO:0000256" key="5">
    <source>
        <dbReference type="ARBA" id="ARBA00022801"/>
    </source>
</evidence>
<evidence type="ECO:0000313" key="9">
    <source>
        <dbReference type="Proteomes" id="UP000254893"/>
    </source>
</evidence>
<keyword evidence="5" id="KW-0378">Hydrolase</keyword>
<evidence type="ECO:0000256" key="7">
    <source>
        <dbReference type="ARBA" id="ARBA00023016"/>
    </source>
</evidence>
<dbReference type="PROSITE" id="PS51257">
    <property type="entry name" value="PROKAR_LIPOPROTEIN"/>
    <property type="match status" value="1"/>
</dbReference>
<organism evidence="8 9">
    <name type="scientific">Sphingobacterium spiritivorum</name>
    <name type="common">Flavobacterium spiritivorum</name>
    <dbReference type="NCBI Taxonomy" id="258"/>
    <lineage>
        <taxon>Bacteria</taxon>
        <taxon>Pseudomonadati</taxon>
        <taxon>Bacteroidota</taxon>
        <taxon>Sphingobacteriia</taxon>
        <taxon>Sphingobacteriales</taxon>
        <taxon>Sphingobacteriaceae</taxon>
        <taxon>Sphingobacterium</taxon>
    </lineage>
</organism>
<dbReference type="AlphaFoldDB" id="A0A380CGV3"/>
<dbReference type="EMBL" id="UGYW01000002">
    <property type="protein sequence ID" value="SUJ19245.1"/>
    <property type="molecule type" value="Genomic_DNA"/>
</dbReference>
<evidence type="ECO:0000256" key="1">
    <source>
        <dbReference type="ARBA" id="ARBA00006620"/>
    </source>
</evidence>
<dbReference type="SUPFAM" id="SSF54786">
    <property type="entry name" value="YcfA/nrd intein domain"/>
    <property type="match status" value="1"/>
</dbReference>
<dbReference type="Pfam" id="PF07927">
    <property type="entry name" value="HicA_toxin"/>
    <property type="match status" value="1"/>
</dbReference>
<evidence type="ECO:0000256" key="6">
    <source>
        <dbReference type="ARBA" id="ARBA00022884"/>
    </source>
</evidence>
<dbReference type="GO" id="GO:0004519">
    <property type="term" value="F:endonuclease activity"/>
    <property type="evidence" value="ECO:0007669"/>
    <property type="project" value="UniProtKB-KW"/>
</dbReference>
<dbReference type="InterPro" id="IPR012933">
    <property type="entry name" value="HicA_mRNA_interferase"/>
</dbReference>